<dbReference type="KEGG" id="amog:QRX60_49150"/>
<keyword evidence="4 8" id="KW-0812">Transmembrane</keyword>
<feature type="region of interest" description="Disordered" evidence="9">
    <location>
        <begin position="1"/>
        <end position="24"/>
    </location>
</feature>
<evidence type="ECO:0000259" key="10">
    <source>
        <dbReference type="PROSITE" id="PS51012"/>
    </source>
</evidence>
<dbReference type="PANTHER" id="PTHR43077:SF8">
    <property type="entry name" value="DOXORUBICIN RESISTANCE ABC TRANSPORTER PERMEASE PROTEIN DRRB"/>
    <property type="match status" value="1"/>
</dbReference>
<evidence type="ECO:0000256" key="3">
    <source>
        <dbReference type="ARBA" id="ARBA00022475"/>
    </source>
</evidence>
<keyword evidence="6 8" id="KW-0472">Membrane</keyword>
<comment type="subcellular location">
    <subcellularLocation>
        <location evidence="1 8">Cell membrane</location>
        <topology evidence="1 8">Multi-pass membrane protein</topology>
    </subcellularLocation>
</comment>
<evidence type="ECO:0000256" key="7">
    <source>
        <dbReference type="ARBA" id="ARBA00023251"/>
    </source>
</evidence>
<dbReference type="InterPro" id="IPR013525">
    <property type="entry name" value="ABC2_TM"/>
</dbReference>
<dbReference type="EMBL" id="CP127295">
    <property type="protein sequence ID" value="WIY01891.1"/>
    <property type="molecule type" value="Genomic_DNA"/>
</dbReference>
<proteinExistence type="inferred from homology"/>
<dbReference type="InterPro" id="IPR051328">
    <property type="entry name" value="T7SS_ABC-Transporter"/>
</dbReference>
<keyword evidence="5 8" id="KW-1133">Transmembrane helix</keyword>
<name>A0A9Y2NDN0_9PSEU</name>
<dbReference type="GO" id="GO:0140359">
    <property type="term" value="F:ABC-type transporter activity"/>
    <property type="evidence" value="ECO:0007669"/>
    <property type="project" value="InterPro"/>
</dbReference>
<comment type="similarity">
    <text evidence="2 8">Belongs to the ABC-2 integral membrane protein family.</text>
</comment>
<evidence type="ECO:0000256" key="2">
    <source>
        <dbReference type="ARBA" id="ARBA00007783"/>
    </source>
</evidence>
<dbReference type="PIRSF" id="PIRSF006648">
    <property type="entry name" value="DrrB"/>
    <property type="match status" value="1"/>
</dbReference>
<feature type="transmembrane region" description="Helical" evidence="8">
    <location>
        <begin position="143"/>
        <end position="163"/>
    </location>
</feature>
<evidence type="ECO:0000256" key="6">
    <source>
        <dbReference type="ARBA" id="ARBA00023136"/>
    </source>
</evidence>
<evidence type="ECO:0000256" key="9">
    <source>
        <dbReference type="SAM" id="MobiDB-lite"/>
    </source>
</evidence>
<reference evidence="11 12" key="1">
    <citation type="submission" date="2023-06" db="EMBL/GenBank/DDBJ databases">
        <authorList>
            <person name="Oyuntsetseg B."/>
            <person name="Kim S.B."/>
        </authorList>
    </citation>
    <scope>NUCLEOTIDE SEQUENCE [LARGE SCALE GENOMIC DNA]</scope>
    <source>
        <strain evidence="11 12">4-36</strain>
    </source>
</reference>
<keyword evidence="12" id="KW-1185">Reference proteome</keyword>
<keyword evidence="8" id="KW-0813">Transport</keyword>
<dbReference type="PROSITE" id="PS51012">
    <property type="entry name" value="ABC_TM2"/>
    <property type="match status" value="1"/>
</dbReference>
<dbReference type="PANTHER" id="PTHR43077">
    <property type="entry name" value="TRANSPORT PERMEASE YVFS-RELATED"/>
    <property type="match status" value="1"/>
</dbReference>
<evidence type="ECO:0000313" key="12">
    <source>
        <dbReference type="Proteomes" id="UP001239397"/>
    </source>
</evidence>
<protein>
    <recommendedName>
        <fullName evidence="8">Transport permease protein</fullName>
    </recommendedName>
</protein>
<evidence type="ECO:0000256" key="1">
    <source>
        <dbReference type="ARBA" id="ARBA00004651"/>
    </source>
</evidence>
<feature type="domain" description="ABC transmembrane type-2" evidence="10">
    <location>
        <begin position="49"/>
        <end position="281"/>
    </location>
</feature>
<dbReference type="GO" id="GO:0043190">
    <property type="term" value="C:ATP-binding cassette (ABC) transporter complex"/>
    <property type="evidence" value="ECO:0007669"/>
    <property type="project" value="InterPro"/>
</dbReference>
<dbReference type="Proteomes" id="UP001239397">
    <property type="component" value="Chromosome"/>
</dbReference>
<evidence type="ECO:0000256" key="5">
    <source>
        <dbReference type="ARBA" id="ARBA00022989"/>
    </source>
</evidence>
<evidence type="ECO:0000256" key="8">
    <source>
        <dbReference type="RuleBase" id="RU361157"/>
    </source>
</evidence>
<feature type="transmembrane region" description="Helical" evidence="8">
    <location>
        <begin position="49"/>
        <end position="75"/>
    </location>
</feature>
<gene>
    <name evidence="11" type="ORF">QRX60_49150</name>
</gene>
<dbReference type="RefSeq" id="WP_285998328.1">
    <property type="nucleotide sequence ID" value="NZ_CP127295.1"/>
</dbReference>
<keyword evidence="3 8" id="KW-1003">Cell membrane</keyword>
<evidence type="ECO:0000256" key="4">
    <source>
        <dbReference type="ARBA" id="ARBA00022692"/>
    </source>
</evidence>
<dbReference type="AlphaFoldDB" id="A0A9Y2NDN0"/>
<dbReference type="Pfam" id="PF01061">
    <property type="entry name" value="ABC2_membrane"/>
    <property type="match status" value="1"/>
</dbReference>
<dbReference type="InterPro" id="IPR047817">
    <property type="entry name" value="ABC2_TM_bact-type"/>
</dbReference>
<keyword evidence="7" id="KW-0046">Antibiotic resistance</keyword>
<feature type="compositionally biased region" description="Polar residues" evidence="9">
    <location>
        <begin position="1"/>
        <end position="15"/>
    </location>
</feature>
<dbReference type="GO" id="GO:0046677">
    <property type="term" value="P:response to antibiotic"/>
    <property type="evidence" value="ECO:0007669"/>
    <property type="project" value="UniProtKB-KW"/>
</dbReference>
<dbReference type="InterPro" id="IPR000412">
    <property type="entry name" value="ABC_2_transport"/>
</dbReference>
<evidence type="ECO:0000313" key="11">
    <source>
        <dbReference type="EMBL" id="WIY01891.1"/>
    </source>
</evidence>
<dbReference type="PRINTS" id="PR00164">
    <property type="entry name" value="ABC2TRNSPORT"/>
</dbReference>
<feature type="transmembrane region" description="Helical" evidence="8">
    <location>
        <begin position="87"/>
        <end position="109"/>
    </location>
</feature>
<feature type="transmembrane region" description="Helical" evidence="8">
    <location>
        <begin position="247"/>
        <end position="274"/>
    </location>
</feature>
<feature type="transmembrane region" description="Helical" evidence="8">
    <location>
        <begin position="205"/>
        <end position="227"/>
    </location>
</feature>
<feature type="transmembrane region" description="Helical" evidence="8">
    <location>
        <begin position="169"/>
        <end position="193"/>
    </location>
</feature>
<sequence>MSAPTTLSASDSSTVDGPGGGGPWRGTSVPMQIIILTGRSLRAVVASRALVLLGLLQPLIVLILFSQVFASLAGTSSFPAGVSYIDYLMPAVLVMGSLSVALQSGVGLLDDMRNGVVARFRTLPIASASVLVARSLADVVRHALQLAIMLVLAATLFGFSPGGGFTGVLLAWLMCIAVGWSLSWMFMAIGVWITNVEVMQGVTSMVMFPLMFASSAYVPLSSLPAWLRAVATVNPLTYSVDASRNLALGNPVGVGGLAALGAAGLIGLTGAIVATRGFRRSA</sequence>
<accession>A0A9Y2NDN0</accession>
<organism evidence="11 12">
    <name type="scientific">Amycolatopsis mongoliensis</name>
    <dbReference type="NCBI Taxonomy" id="715475"/>
    <lineage>
        <taxon>Bacteria</taxon>
        <taxon>Bacillati</taxon>
        <taxon>Actinomycetota</taxon>
        <taxon>Actinomycetes</taxon>
        <taxon>Pseudonocardiales</taxon>
        <taxon>Pseudonocardiaceae</taxon>
        <taxon>Amycolatopsis</taxon>
    </lineage>
</organism>